<protein>
    <submittedName>
        <fullName evidence="8">Hsp70 family protein</fullName>
    </submittedName>
</protein>
<comment type="caution">
    <text evidence="8">The sequence shown here is derived from an EMBL/GenBank/DDBJ whole genome shotgun (WGS) entry which is preliminary data.</text>
</comment>
<dbReference type="GO" id="GO:0140662">
    <property type="term" value="F:ATP-dependent protein folding chaperone"/>
    <property type="evidence" value="ECO:0007669"/>
    <property type="project" value="InterPro"/>
</dbReference>
<evidence type="ECO:0000256" key="5">
    <source>
        <dbReference type="ARBA" id="ARBA00023016"/>
    </source>
</evidence>
<dbReference type="GO" id="GO:0005524">
    <property type="term" value="F:ATP binding"/>
    <property type="evidence" value="ECO:0007669"/>
    <property type="project" value="UniProtKB-KW"/>
</dbReference>
<dbReference type="CDD" id="cd24029">
    <property type="entry name" value="ASKHA_NBD_HSP70_DnaK_HscA_HscC"/>
    <property type="match status" value="1"/>
</dbReference>
<dbReference type="PRINTS" id="PR00301">
    <property type="entry name" value="HEATSHOCK70"/>
</dbReference>
<dbReference type="InterPro" id="IPR043129">
    <property type="entry name" value="ATPase_NBD"/>
</dbReference>
<dbReference type="FunFam" id="3.90.640.10:FF:000003">
    <property type="entry name" value="Molecular chaperone DnaK"/>
    <property type="match status" value="1"/>
</dbReference>
<keyword evidence="4 7" id="KW-0067">ATP-binding</keyword>
<gene>
    <name evidence="8" type="ORF">I4641_08820</name>
</gene>
<dbReference type="RefSeq" id="WP_229640116.1">
    <property type="nucleotide sequence ID" value="NZ_JADWDC010000016.1"/>
</dbReference>
<dbReference type="AlphaFoldDB" id="A0A964BP96"/>
<dbReference type="Proteomes" id="UP000729733">
    <property type="component" value="Unassembled WGS sequence"/>
</dbReference>
<dbReference type="Gene3D" id="3.30.420.40">
    <property type="match status" value="2"/>
</dbReference>
<evidence type="ECO:0000256" key="4">
    <source>
        <dbReference type="ARBA" id="ARBA00022840"/>
    </source>
</evidence>
<evidence type="ECO:0000313" key="8">
    <source>
        <dbReference type="EMBL" id="MCC0177078.1"/>
    </source>
</evidence>
<keyword evidence="5" id="KW-0346">Stress response</keyword>
<name>A0A964BP96_9CYAN</name>
<dbReference type="Gene3D" id="3.30.30.30">
    <property type="match status" value="1"/>
</dbReference>
<dbReference type="SUPFAM" id="SSF53067">
    <property type="entry name" value="Actin-like ATPase domain"/>
    <property type="match status" value="2"/>
</dbReference>
<evidence type="ECO:0000256" key="6">
    <source>
        <dbReference type="ARBA" id="ARBA00023186"/>
    </source>
</evidence>
<sequence>MGKIVGIDLGTTNSVAAFKFVNTEIVTAPDNSPPDRKLTRSVVAAKGESLIVGNDAYFQLKADTENAIVSIKRLIGRGFADAVVQQQLNRFGYKVSQSTQGTENSLSVWLGGKEYEPEDISAKILAKLVQNAQTYQETYQEQSAPKERITEAVITIPAYFNDKQRKATQIAANRAGLENSELLPEPTAAAISYGFKPNCDDVKTILVYDFGGGTFDSSIVTSVGDRFIESGKAGDLWLGGDDLDDLMIDFIKQQVAEIEDLEDIDFVIAQMPHHQRVRFLGELKVAVEQAKIDLSDDLKTRIRISTPLLDDLGIPMQLIDLEITRQQFEAIIEPLVERSIAVCQDTIEYSDYPEDMIDAVLLVGGSSQIPLVQNKVREVFGADKVVIHPRPMYAVAEGAAIVAAGLIEKVSTVSRDYCVELADNCQYTIVKIGDILPVRTTHTFKIEADGQGLIHFKFYSPDRVNQRNRERIGDMWLALEQYYSKGTEILFIAELDEKNSSLQTTAFLKNDPTVKVSCSLSTGGEDESIARQVEQIIERLNQDGNLTQHGVKEAYRIAGETVKAANQIKSPDGKIQGDRVTVAKEKYQELKRFADDDYDTAEFYVGCLRFIAGECGFLLDLDLRSRLSSLCRDLENAIANHRKGEMQKLGEDTRRELNNLPEKIGLILACRNGVARAHQIAPHESKVLVAKLSQMMEAIKQEDSYAADRMFGELARDIEPYLDRDLSSANNIIVTGLTK</sequence>
<proteinExistence type="inferred from homology"/>
<evidence type="ECO:0000256" key="7">
    <source>
        <dbReference type="RuleBase" id="RU003322"/>
    </source>
</evidence>
<keyword evidence="3 7" id="KW-0547">Nucleotide-binding</keyword>
<evidence type="ECO:0000256" key="1">
    <source>
        <dbReference type="ARBA" id="ARBA00007381"/>
    </source>
</evidence>
<dbReference type="InterPro" id="IPR013126">
    <property type="entry name" value="Hsp_70_fam"/>
</dbReference>
<reference evidence="8" key="1">
    <citation type="journal article" date="2021" name="Antonie Van Leeuwenhoek">
        <title>Draft genome and description of Waterburya agarophytonicola gen. nov. sp. nov. (Pleurocapsales, Cyanobacteria): a seaweed symbiont.</title>
        <authorList>
            <person name="Bonthond G."/>
            <person name="Shalygin S."/>
            <person name="Bayer T."/>
            <person name="Weinberger F."/>
        </authorList>
    </citation>
    <scope>NUCLEOTIDE SEQUENCE</scope>
    <source>
        <strain evidence="8">KI4</strain>
    </source>
</reference>
<dbReference type="InterPro" id="IPR018181">
    <property type="entry name" value="Heat_shock_70_CS"/>
</dbReference>
<comment type="similarity">
    <text evidence="1 7">Belongs to the heat shock protein 70 family.</text>
</comment>
<evidence type="ECO:0000313" key="9">
    <source>
        <dbReference type="Proteomes" id="UP000729733"/>
    </source>
</evidence>
<dbReference type="PANTHER" id="PTHR19375">
    <property type="entry name" value="HEAT SHOCK PROTEIN 70KDA"/>
    <property type="match status" value="1"/>
</dbReference>
<accession>A0A964BP96</accession>
<dbReference type="EMBL" id="JADWDC010000016">
    <property type="protein sequence ID" value="MCC0177078.1"/>
    <property type="molecule type" value="Genomic_DNA"/>
</dbReference>
<dbReference type="Pfam" id="PF00012">
    <property type="entry name" value="HSP70"/>
    <property type="match status" value="1"/>
</dbReference>
<evidence type="ECO:0000256" key="3">
    <source>
        <dbReference type="ARBA" id="ARBA00022741"/>
    </source>
</evidence>
<dbReference type="SUPFAM" id="SSF100920">
    <property type="entry name" value="Heat shock protein 70kD (HSP70), peptide-binding domain"/>
    <property type="match status" value="1"/>
</dbReference>
<dbReference type="Gene3D" id="3.90.640.10">
    <property type="entry name" value="Actin, Chain A, domain 4"/>
    <property type="match status" value="1"/>
</dbReference>
<dbReference type="PROSITE" id="PS00329">
    <property type="entry name" value="HSP70_2"/>
    <property type="match status" value="1"/>
</dbReference>
<keyword evidence="2" id="KW-0597">Phosphoprotein</keyword>
<keyword evidence="9" id="KW-1185">Reference proteome</keyword>
<dbReference type="Gene3D" id="2.60.34.10">
    <property type="entry name" value="Substrate Binding Domain Of DNAk, Chain A, domain 1"/>
    <property type="match status" value="1"/>
</dbReference>
<organism evidence="8 9">
    <name type="scientific">Waterburya agarophytonicola KI4</name>
    <dbReference type="NCBI Taxonomy" id="2874699"/>
    <lineage>
        <taxon>Bacteria</taxon>
        <taxon>Bacillati</taxon>
        <taxon>Cyanobacteriota</taxon>
        <taxon>Cyanophyceae</taxon>
        <taxon>Pleurocapsales</taxon>
        <taxon>Hyellaceae</taxon>
        <taxon>Waterburya</taxon>
        <taxon>Waterburya agarophytonicola</taxon>
    </lineage>
</organism>
<dbReference type="InterPro" id="IPR029047">
    <property type="entry name" value="HSP70_peptide-bd_sf"/>
</dbReference>
<dbReference type="PROSITE" id="PS00297">
    <property type="entry name" value="HSP70_1"/>
    <property type="match status" value="1"/>
</dbReference>
<keyword evidence="6" id="KW-0143">Chaperone</keyword>
<evidence type="ECO:0000256" key="2">
    <source>
        <dbReference type="ARBA" id="ARBA00022553"/>
    </source>
</evidence>